<comment type="caution">
    <text evidence="4">The sequence shown here is derived from an EMBL/GenBank/DDBJ whole genome shotgun (WGS) entry which is preliminary data.</text>
</comment>
<name>A0A8J6DSZ6_GALPY</name>
<protein>
    <submittedName>
        <fullName evidence="4">60S ribosomal protein L9</fullName>
    </submittedName>
</protein>
<gene>
    <name evidence="4" type="ORF">J0S82_020874</name>
</gene>
<dbReference type="InterPro" id="IPR000702">
    <property type="entry name" value="Ribosomal_uL6-like"/>
</dbReference>
<organism evidence="4 5">
    <name type="scientific">Galemys pyrenaicus</name>
    <name type="common">Iberian desman</name>
    <name type="synonym">Pyrenean desman</name>
    <dbReference type="NCBI Taxonomy" id="202257"/>
    <lineage>
        <taxon>Eukaryota</taxon>
        <taxon>Metazoa</taxon>
        <taxon>Chordata</taxon>
        <taxon>Craniata</taxon>
        <taxon>Vertebrata</taxon>
        <taxon>Euteleostomi</taxon>
        <taxon>Mammalia</taxon>
        <taxon>Eutheria</taxon>
        <taxon>Laurasiatheria</taxon>
        <taxon>Eulipotyphla</taxon>
        <taxon>Talpidae</taxon>
        <taxon>Galemys</taxon>
    </lineage>
</organism>
<dbReference type="AlphaFoldDB" id="A0A8J6DSZ6"/>
<evidence type="ECO:0000256" key="3">
    <source>
        <dbReference type="ARBA" id="ARBA00023274"/>
    </source>
</evidence>
<sequence length="160" mass="17614">NEDHFQRSDGGHSRKCRHLPKVSLLVCEGHQRHPAKGLSHISVNSGSLKREVRGSRLTNGGEIRGTGYSSHSLRNRSVVEIRNCLGGKKTFSGFEMKPGIARSVSKAQKDELIFEGNNIELVSNSSALIQQAKAVKSKDIKKFLDGIYISEKGTVQQTDE</sequence>
<dbReference type="PANTHER" id="PTHR11655:SF46">
    <property type="entry name" value="LARGE RIBOSOMAL SUBUNIT PROTEIN UL6"/>
    <property type="match status" value="1"/>
</dbReference>
<dbReference type="InterPro" id="IPR036789">
    <property type="entry name" value="Ribosomal_uL6-like_a/b-dom_sf"/>
</dbReference>
<dbReference type="OrthoDB" id="10252633at2759"/>
<evidence type="ECO:0000313" key="5">
    <source>
        <dbReference type="Proteomes" id="UP000700334"/>
    </source>
</evidence>
<dbReference type="GO" id="GO:0002181">
    <property type="term" value="P:cytoplasmic translation"/>
    <property type="evidence" value="ECO:0007669"/>
    <property type="project" value="TreeGrafter"/>
</dbReference>
<dbReference type="GO" id="GO:0003735">
    <property type="term" value="F:structural constituent of ribosome"/>
    <property type="evidence" value="ECO:0007669"/>
    <property type="project" value="InterPro"/>
</dbReference>
<evidence type="ECO:0000256" key="2">
    <source>
        <dbReference type="ARBA" id="ARBA00022980"/>
    </source>
</evidence>
<keyword evidence="2 4" id="KW-0689">Ribosomal protein</keyword>
<dbReference type="GO" id="GO:0022625">
    <property type="term" value="C:cytosolic large ribosomal subunit"/>
    <property type="evidence" value="ECO:0007669"/>
    <property type="project" value="TreeGrafter"/>
</dbReference>
<accession>A0A8J6DSZ6</accession>
<keyword evidence="3" id="KW-0687">Ribonucleoprotein</keyword>
<dbReference type="EMBL" id="JAGFMF010011513">
    <property type="protein sequence ID" value="KAG8520762.1"/>
    <property type="molecule type" value="Genomic_DNA"/>
</dbReference>
<dbReference type="PANTHER" id="PTHR11655">
    <property type="entry name" value="60S/50S RIBOSOMAL PROTEIN L6/L9"/>
    <property type="match status" value="1"/>
</dbReference>
<evidence type="ECO:0000256" key="1">
    <source>
        <dbReference type="ARBA" id="ARBA00009356"/>
    </source>
</evidence>
<feature type="non-terminal residue" evidence="4">
    <location>
        <position position="1"/>
    </location>
</feature>
<dbReference type="GO" id="GO:0019843">
    <property type="term" value="F:rRNA binding"/>
    <property type="evidence" value="ECO:0007669"/>
    <property type="project" value="InterPro"/>
</dbReference>
<keyword evidence="5" id="KW-1185">Reference proteome</keyword>
<evidence type="ECO:0000313" key="4">
    <source>
        <dbReference type="EMBL" id="KAG8520762.1"/>
    </source>
</evidence>
<dbReference type="SUPFAM" id="SSF56053">
    <property type="entry name" value="Ribosomal protein L6"/>
    <property type="match status" value="1"/>
</dbReference>
<dbReference type="Proteomes" id="UP000700334">
    <property type="component" value="Unassembled WGS sequence"/>
</dbReference>
<proteinExistence type="inferred from homology"/>
<comment type="similarity">
    <text evidence="1">Belongs to the universal ribosomal protein uL6 family.</text>
</comment>
<reference evidence="4" key="1">
    <citation type="journal article" date="2021" name="Evol. Appl.">
        <title>The genome of the Pyrenean desman and the effects of bottlenecks and inbreeding on the genomic landscape of an endangered species.</title>
        <authorList>
            <person name="Escoda L."/>
            <person name="Castresana J."/>
        </authorList>
    </citation>
    <scope>NUCLEOTIDE SEQUENCE</scope>
    <source>
        <strain evidence="4">IBE-C5619</strain>
    </source>
</reference>
<dbReference type="Gene3D" id="3.90.930.12">
    <property type="entry name" value="Ribosomal protein L6, alpha-beta domain"/>
    <property type="match status" value="1"/>
</dbReference>